<keyword evidence="4 6" id="KW-1133">Transmembrane helix</keyword>
<feature type="transmembrane region" description="Helical" evidence="6">
    <location>
        <begin position="331"/>
        <end position="350"/>
    </location>
</feature>
<keyword evidence="2" id="KW-1003">Cell membrane</keyword>
<keyword evidence="3 6" id="KW-0812">Transmembrane</keyword>
<reference evidence="7" key="1">
    <citation type="submission" date="2020-10" db="EMBL/GenBank/DDBJ databases">
        <authorList>
            <person name="Gilroy R."/>
        </authorList>
    </citation>
    <scope>NUCLEOTIDE SEQUENCE</scope>
    <source>
        <strain evidence="7">ChiGjej3B3-5194</strain>
    </source>
</reference>
<evidence type="ECO:0000313" key="7">
    <source>
        <dbReference type="EMBL" id="HIS70856.1"/>
    </source>
</evidence>
<feature type="transmembrane region" description="Helical" evidence="6">
    <location>
        <begin position="273"/>
        <end position="291"/>
    </location>
</feature>
<dbReference type="GO" id="GO:0015920">
    <property type="term" value="P:lipopolysaccharide transport"/>
    <property type="evidence" value="ECO:0007669"/>
    <property type="project" value="TreeGrafter"/>
</dbReference>
<dbReference type="PANTHER" id="PTHR33529:SF6">
    <property type="entry name" value="YJGP_YJGQ FAMILY PERMEASE"/>
    <property type="match status" value="1"/>
</dbReference>
<dbReference type="Proteomes" id="UP000886742">
    <property type="component" value="Unassembled WGS sequence"/>
</dbReference>
<organism evidence="7 8">
    <name type="scientific">Candidatus Enterousia intestinigallinarum</name>
    <dbReference type="NCBI Taxonomy" id="2840790"/>
    <lineage>
        <taxon>Bacteria</taxon>
        <taxon>Pseudomonadati</taxon>
        <taxon>Pseudomonadota</taxon>
        <taxon>Alphaproteobacteria</taxon>
        <taxon>Candidatus Enterousia</taxon>
    </lineage>
</organism>
<protein>
    <submittedName>
        <fullName evidence="7">LptF/LptG family permease</fullName>
    </submittedName>
</protein>
<comment type="subcellular location">
    <subcellularLocation>
        <location evidence="1">Cell membrane</location>
        <topology evidence="1">Multi-pass membrane protein</topology>
    </subcellularLocation>
</comment>
<feature type="transmembrane region" description="Helical" evidence="6">
    <location>
        <begin position="50"/>
        <end position="78"/>
    </location>
</feature>
<evidence type="ECO:0000313" key="8">
    <source>
        <dbReference type="Proteomes" id="UP000886742"/>
    </source>
</evidence>
<accession>A0A9D1JXE6</accession>
<evidence type="ECO:0000256" key="3">
    <source>
        <dbReference type="ARBA" id="ARBA00022692"/>
    </source>
</evidence>
<dbReference type="InterPro" id="IPR005495">
    <property type="entry name" value="LptG/LptF_permease"/>
</dbReference>
<evidence type="ECO:0000256" key="2">
    <source>
        <dbReference type="ARBA" id="ARBA00022475"/>
    </source>
</evidence>
<feature type="transmembrane region" description="Helical" evidence="6">
    <location>
        <begin position="99"/>
        <end position="121"/>
    </location>
</feature>
<proteinExistence type="predicted"/>
<dbReference type="EMBL" id="DVJI01000011">
    <property type="protein sequence ID" value="HIS70856.1"/>
    <property type="molecule type" value="Genomic_DNA"/>
</dbReference>
<evidence type="ECO:0000256" key="1">
    <source>
        <dbReference type="ARBA" id="ARBA00004651"/>
    </source>
</evidence>
<evidence type="ECO:0000256" key="5">
    <source>
        <dbReference type="ARBA" id="ARBA00023136"/>
    </source>
</evidence>
<dbReference type="AlphaFoldDB" id="A0A9D1JXE6"/>
<dbReference type="PANTHER" id="PTHR33529">
    <property type="entry name" value="SLR0882 PROTEIN-RELATED"/>
    <property type="match status" value="1"/>
</dbReference>
<dbReference type="GO" id="GO:0043190">
    <property type="term" value="C:ATP-binding cassette (ABC) transporter complex"/>
    <property type="evidence" value="ECO:0007669"/>
    <property type="project" value="TreeGrafter"/>
</dbReference>
<dbReference type="Pfam" id="PF03739">
    <property type="entry name" value="LptF_LptG"/>
    <property type="match status" value="1"/>
</dbReference>
<comment type="caution">
    <text evidence="7">The sequence shown here is derived from an EMBL/GenBank/DDBJ whole genome shotgun (WGS) entry which is preliminary data.</text>
</comment>
<evidence type="ECO:0000256" key="4">
    <source>
        <dbReference type="ARBA" id="ARBA00022989"/>
    </source>
</evidence>
<sequence length="352" mass="38961">MKILNRYFTRQLVAIFIMLLLVLTGLAWMLQIMSMMKFLLNYGVELTSFLGLTILMVPFIVSIIIPFVTFIAIIFVYNKLISDNEITVMAATGLSPRQIARPALALACVLTVLHFILNIWIVPTTQSMFYSTQWNLRYGLAHMKLQESAFTQLADGLVVYVDKVSGHDLSQLMLSDMRDRDAPVTIFAEKGKLVSTARGLSIVMTNGSLQASGDTLTTGTFDTFDMDLNVADKEGENSFRVRRVPTMTLIKSVLDAPNERQHKMVLSELSTRLLGPIMNLILATLCTAILLRSSLLRRRASFAPAVAVAAMAVVMSGFMSTSNMISSVTEFVLLALAIIVVLGGILFVLFRK</sequence>
<evidence type="ECO:0000256" key="6">
    <source>
        <dbReference type="SAM" id="Phobius"/>
    </source>
</evidence>
<feature type="transmembrane region" description="Helical" evidence="6">
    <location>
        <begin position="12"/>
        <end position="30"/>
    </location>
</feature>
<reference evidence="7" key="2">
    <citation type="journal article" date="2021" name="PeerJ">
        <title>Extensive microbial diversity within the chicken gut microbiome revealed by metagenomics and culture.</title>
        <authorList>
            <person name="Gilroy R."/>
            <person name="Ravi A."/>
            <person name="Getino M."/>
            <person name="Pursley I."/>
            <person name="Horton D.L."/>
            <person name="Alikhan N.F."/>
            <person name="Baker D."/>
            <person name="Gharbi K."/>
            <person name="Hall N."/>
            <person name="Watson M."/>
            <person name="Adriaenssens E.M."/>
            <person name="Foster-Nyarko E."/>
            <person name="Jarju S."/>
            <person name="Secka A."/>
            <person name="Antonio M."/>
            <person name="Oren A."/>
            <person name="Chaudhuri R.R."/>
            <person name="La Ragione R."/>
            <person name="Hildebrand F."/>
            <person name="Pallen M.J."/>
        </authorList>
    </citation>
    <scope>NUCLEOTIDE SEQUENCE</scope>
    <source>
        <strain evidence="7">ChiGjej3B3-5194</strain>
    </source>
</reference>
<keyword evidence="5 6" id="KW-0472">Membrane</keyword>
<name>A0A9D1JXE6_9PROT</name>
<gene>
    <name evidence="7" type="ORF">IAD02_02595</name>
</gene>
<feature type="transmembrane region" description="Helical" evidence="6">
    <location>
        <begin position="303"/>
        <end position="325"/>
    </location>
</feature>